<comment type="caution">
    <text evidence="1">The sequence shown here is derived from an EMBL/GenBank/DDBJ whole genome shotgun (WGS) entry which is preliminary data.</text>
</comment>
<proteinExistence type="predicted"/>
<dbReference type="Proteomes" id="UP000828048">
    <property type="component" value="Chromosome 9"/>
</dbReference>
<reference evidence="1 2" key="1">
    <citation type="journal article" date="2021" name="Hortic Res">
        <title>High-quality reference genome and annotation aids understanding of berry development for evergreen blueberry (Vaccinium darrowii).</title>
        <authorList>
            <person name="Yu J."/>
            <person name="Hulse-Kemp A.M."/>
            <person name="Babiker E."/>
            <person name="Staton M."/>
        </authorList>
    </citation>
    <scope>NUCLEOTIDE SEQUENCE [LARGE SCALE GENOMIC DNA]</scope>
    <source>
        <strain evidence="2">cv. NJ 8807/NJ 8810</strain>
        <tissue evidence="1">Young leaf</tissue>
    </source>
</reference>
<name>A0ACB7ZJJ4_9ERIC</name>
<keyword evidence="2" id="KW-1185">Reference proteome</keyword>
<dbReference type="EMBL" id="CM037159">
    <property type="protein sequence ID" value="KAH7865644.1"/>
    <property type="molecule type" value="Genomic_DNA"/>
</dbReference>
<evidence type="ECO:0000313" key="1">
    <source>
        <dbReference type="EMBL" id="KAH7865644.1"/>
    </source>
</evidence>
<protein>
    <submittedName>
        <fullName evidence="1">Uncharacterized protein</fullName>
    </submittedName>
</protein>
<sequence length="503" mass="57167">MMQSFRFGNYGPSNGYKGSSFTIYVDNLPNSVGTPWFRKFFSNFGFVVDSHLPVKTSRRTGNRFGFIRFDIRKEVDLAIENANRIGIGKRSLVVERASYDRGIETTKAARNFGDSVNGYQKLAYPTNLGDFRKGYQNKTFADALNQKRSTEWLTRNAVVRLINITAAELVQKAFTDINFKDVLVKHLGGMDMIVTFQSKEDRVLALNNPAVISWFKSIKPWNGEVTETMKEETFDVGRMLIATECVERIDECINITVRGRNHRVKKKDGDQEQNFQLESDDVGEDNMEPDYLKNAEVDQLKNDDVEPIVNAEVYSKCDDLNGDIENMVVKRNENVLSIEEDSGNVQIPKQANRNLETIVEDEVESFVDQTPDTNMTNQVGTLEGTKFSIPEQSPKHNKQKFKGQNQVELNKSSFGSKVITAKQKGANLRKEIRDICDSLDEGAQVGEVWEENSEHSDSINSEDILRRNNIIIKGFEEAVKVSKRLGVVYHESDETMINRMMQA</sequence>
<gene>
    <name evidence="1" type="ORF">Vadar_009231</name>
</gene>
<accession>A0ACB7ZJJ4</accession>
<evidence type="ECO:0000313" key="2">
    <source>
        <dbReference type="Proteomes" id="UP000828048"/>
    </source>
</evidence>
<organism evidence="1 2">
    <name type="scientific">Vaccinium darrowii</name>
    <dbReference type="NCBI Taxonomy" id="229202"/>
    <lineage>
        <taxon>Eukaryota</taxon>
        <taxon>Viridiplantae</taxon>
        <taxon>Streptophyta</taxon>
        <taxon>Embryophyta</taxon>
        <taxon>Tracheophyta</taxon>
        <taxon>Spermatophyta</taxon>
        <taxon>Magnoliopsida</taxon>
        <taxon>eudicotyledons</taxon>
        <taxon>Gunneridae</taxon>
        <taxon>Pentapetalae</taxon>
        <taxon>asterids</taxon>
        <taxon>Ericales</taxon>
        <taxon>Ericaceae</taxon>
        <taxon>Vaccinioideae</taxon>
        <taxon>Vaccinieae</taxon>
        <taxon>Vaccinium</taxon>
    </lineage>
</organism>